<dbReference type="RefSeq" id="WP_135817684.1">
    <property type="nucleotide sequence ID" value="NZ_CP040764.1"/>
</dbReference>
<organism evidence="2 4">
    <name type="scientific">Paracoccus liaowanqingii</name>
    <dbReference type="NCBI Taxonomy" id="2560053"/>
    <lineage>
        <taxon>Bacteria</taxon>
        <taxon>Pseudomonadati</taxon>
        <taxon>Pseudomonadota</taxon>
        <taxon>Alphaproteobacteria</taxon>
        <taxon>Rhodobacterales</taxon>
        <taxon>Paracoccaceae</taxon>
        <taxon>Paracoccus</taxon>
    </lineage>
</organism>
<reference evidence="1" key="3">
    <citation type="journal article" date="2020" name="Int. J. Syst. Evol. Microbiol.">
        <title>Paracoccus liaowanqingii sp. nov., isolated from Tibetan antelope (Pantholops hodgsonii).</title>
        <authorList>
            <person name="Li J."/>
            <person name="Lu S."/>
            <person name="Jin D."/>
            <person name="Yang J."/>
            <person name="Lai X.H."/>
            <person name="Huang Y."/>
            <person name="Tian Z."/>
            <person name="Dong K."/>
            <person name="Zhang S."/>
            <person name="Lei W."/>
            <person name="Pu J."/>
            <person name="Zhang G."/>
            <person name="Wu X."/>
            <person name="Huang Y."/>
            <person name="Ren Z."/>
            <person name="Wang S."/>
            <person name="Xu J."/>
        </authorList>
    </citation>
    <scope>NUCLEOTIDE SEQUENCE</scope>
    <source>
        <strain evidence="1">2251</strain>
    </source>
</reference>
<accession>A0A4Z1BVA0</accession>
<reference evidence="3" key="2">
    <citation type="submission" date="2019-05" db="EMBL/GenBank/DDBJ databases">
        <title>Tamlana fucoidanivorans sp. nov., isolated from the surface of algae collected from Fujian province in China.</title>
        <authorList>
            <person name="Li J."/>
        </authorList>
    </citation>
    <scope>NUCLEOTIDE SEQUENCE [LARGE SCALE GENOMIC DNA]</scope>
    <source>
        <strain evidence="3">2251</strain>
        <plasmid evidence="3">unnamed3</plasmid>
    </source>
</reference>
<evidence type="ECO:0000313" key="4">
    <source>
        <dbReference type="Proteomes" id="UP000297972"/>
    </source>
</evidence>
<dbReference type="Proteomes" id="UP000297972">
    <property type="component" value="Unassembled WGS sequence"/>
</dbReference>
<dbReference type="Proteomes" id="UP000296374">
    <property type="component" value="Plasmid unnamed3"/>
</dbReference>
<accession>A0A4Y5STL2</accession>
<keyword evidence="4" id="KW-1185">Reference proteome</keyword>
<keyword evidence="1" id="KW-0614">Plasmid</keyword>
<evidence type="ECO:0000313" key="1">
    <source>
        <dbReference type="EMBL" id="QDA36699.1"/>
    </source>
</evidence>
<proteinExistence type="predicted"/>
<dbReference type="AlphaFoldDB" id="A0A4Z1BVA0"/>
<geneLocation type="plasmid" evidence="1 3">
    <name>unnamed3</name>
</geneLocation>
<gene>
    <name evidence="1" type="ORF">E4191_21700</name>
    <name evidence="2" type="ORF">E4L95_11185</name>
</gene>
<reference evidence="2 4" key="1">
    <citation type="submission" date="2019-03" db="EMBL/GenBank/DDBJ databases">
        <authorList>
            <person name="Li J."/>
        </authorList>
    </citation>
    <scope>NUCLEOTIDE SEQUENCE [LARGE SCALE GENOMIC DNA]</scope>
    <source>
        <strain evidence="2 4">3058</strain>
    </source>
</reference>
<evidence type="ECO:0000313" key="3">
    <source>
        <dbReference type="Proteomes" id="UP000296374"/>
    </source>
</evidence>
<dbReference type="EMBL" id="SRPG01000096">
    <property type="protein sequence ID" value="TGN59757.1"/>
    <property type="molecule type" value="Genomic_DNA"/>
</dbReference>
<evidence type="ECO:0000313" key="2">
    <source>
        <dbReference type="EMBL" id="TGN59757.1"/>
    </source>
</evidence>
<sequence length="74" mass="7765">MIHPTAPECGEPSPVLARASFTLAMLQNLVVIFEAAAENHPIVIEMTAGEVWAVTPDGTRLSIGVTTLPPPTDA</sequence>
<dbReference type="EMBL" id="CP040764">
    <property type="protein sequence ID" value="QDA36699.1"/>
    <property type="molecule type" value="Genomic_DNA"/>
</dbReference>
<dbReference type="OrthoDB" id="7776797at2"/>
<name>A0A4Z1BVA0_9RHOB</name>
<dbReference type="KEGG" id="plia:E4191_21700"/>
<protein>
    <submittedName>
        <fullName evidence="2">Uncharacterized protein</fullName>
    </submittedName>
</protein>